<dbReference type="InterPro" id="IPR054208">
    <property type="entry name" value="DUF6914"/>
</dbReference>
<keyword evidence="2" id="KW-1185">Reference proteome</keyword>
<sequence>MKDKRRLYIAIRKETIEEKYSLSNPYRWMILICDKNEDERQVPGIRVTTTLGNGVHWEYILDVKKNEPFIARFMIGKIRYEDVVKRAIAEVQTPAHIDYTSRDWIKAVLENLKSLRGEDTMALPTNTRLDWEDLTDQIHQYLHNKIQIGVLQMVKDKGKEEYEFWEEHHWPEGKPRLAMNLLENIEIHDGK</sequence>
<dbReference type="EMBL" id="CABFNQ020000690">
    <property type="protein sequence ID" value="CAH0023198.1"/>
    <property type="molecule type" value="Genomic_DNA"/>
</dbReference>
<accession>A0A9N9YGV5</accession>
<dbReference type="Proteomes" id="UP000696573">
    <property type="component" value="Unassembled WGS sequence"/>
</dbReference>
<evidence type="ECO:0000313" key="2">
    <source>
        <dbReference type="Proteomes" id="UP000696573"/>
    </source>
</evidence>
<name>A0A9N9YGV5_9HYPO</name>
<proteinExistence type="predicted"/>
<dbReference type="AlphaFoldDB" id="A0A9N9YGV5"/>
<comment type="caution">
    <text evidence="1">The sequence shown here is derived from an EMBL/GenBank/DDBJ whole genome shotgun (WGS) entry which is preliminary data.</text>
</comment>
<dbReference type="OrthoDB" id="5131796at2759"/>
<protein>
    <submittedName>
        <fullName evidence="1">Uncharacterized protein</fullName>
    </submittedName>
</protein>
<gene>
    <name evidence="1" type="ORF">CRHIZ90672A_00007651</name>
</gene>
<evidence type="ECO:0000313" key="1">
    <source>
        <dbReference type="EMBL" id="CAH0023198.1"/>
    </source>
</evidence>
<reference evidence="1" key="1">
    <citation type="submission" date="2021-10" db="EMBL/GenBank/DDBJ databases">
        <authorList>
            <person name="Piombo E."/>
        </authorList>
    </citation>
    <scope>NUCLEOTIDE SEQUENCE</scope>
</reference>
<organism evidence="1 2">
    <name type="scientific">Clonostachys rhizophaga</name>
    <dbReference type="NCBI Taxonomy" id="160324"/>
    <lineage>
        <taxon>Eukaryota</taxon>
        <taxon>Fungi</taxon>
        <taxon>Dikarya</taxon>
        <taxon>Ascomycota</taxon>
        <taxon>Pezizomycotina</taxon>
        <taxon>Sordariomycetes</taxon>
        <taxon>Hypocreomycetidae</taxon>
        <taxon>Hypocreales</taxon>
        <taxon>Bionectriaceae</taxon>
        <taxon>Clonostachys</taxon>
    </lineage>
</organism>
<dbReference type="Pfam" id="PF21858">
    <property type="entry name" value="DUF6914"/>
    <property type="match status" value="1"/>
</dbReference>